<organism evidence="1 2">
    <name type="scientific">Poseidonibacter ostreae</name>
    <dbReference type="NCBI Taxonomy" id="2654171"/>
    <lineage>
        <taxon>Bacteria</taxon>
        <taxon>Pseudomonadati</taxon>
        <taxon>Campylobacterota</taxon>
        <taxon>Epsilonproteobacteria</taxon>
        <taxon>Campylobacterales</taxon>
        <taxon>Arcobacteraceae</taxon>
        <taxon>Poseidonibacter</taxon>
    </lineage>
</organism>
<evidence type="ECO:0008006" key="3">
    <source>
        <dbReference type="Google" id="ProtNLM"/>
    </source>
</evidence>
<keyword evidence="2" id="KW-1185">Reference proteome</keyword>
<dbReference type="EMBL" id="WFKJ01000016">
    <property type="protein sequence ID" value="KAB7891548.1"/>
    <property type="molecule type" value="Genomic_DNA"/>
</dbReference>
<comment type="caution">
    <text evidence="1">The sequence shown here is derived from an EMBL/GenBank/DDBJ whole genome shotgun (WGS) entry which is preliminary data.</text>
</comment>
<reference evidence="1 2" key="1">
    <citation type="submission" date="2019-10" db="EMBL/GenBank/DDBJ databases">
        <title>Poseidonibacter ostreae sp. nov., isolated from the gut of the Ostrea denselamellosa.</title>
        <authorList>
            <person name="Choi A."/>
        </authorList>
    </citation>
    <scope>NUCLEOTIDE SEQUENCE [LARGE SCALE GENOMIC DNA]</scope>
    <source>
        <strain evidence="1 2">SJOD-M-5</strain>
    </source>
</reference>
<dbReference type="RefSeq" id="WP_152189582.1">
    <property type="nucleotide sequence ID" value="NZ_WFKJ01000016.1"/>
</dbReference>
<evidence type="ECO:0000313" key="1">
    <source>
        <dbReference type="EMBL" id="KAB7891548.1"/>
    </source>
</evidence>
<gene>
    <name evidence="1" type="ORF">GBG18_06715</name>
</gene>
<name>A0ABQ6VLZ3_9BACT</name>
<sequence length="63" mass="7093">MPEEIRKANIKFLRIKGIVERYSISRSSVYNFVKSGKIRAINVSEGITVYSVDELDALFNGGL</sequence>
<evidence type="ECO:0000313" key="2">
    <source>
        <dbReference type="Proteomes" id="UP000461010"/>
    </source>
</evidence>
<proteinExistence type="predicted"/>
<protein>
    <recommendedName>
        <fullName evidence="3">Helix-turn-helix domain-containing protein</fullName>
    </recommendedName>
</protein>
<dbReference type="Proteomes" id="UP000461010">
    <property type="component" value="Unassembled WGS sequence"/>
</dbReference>
<accession>A0ABQ6VLZ3</accession>